<feature type="region of interest" description="Disordered" evidence="1">
    <location>
        <begin position="326"/>
        <end position="345"/>
    </location>
</feature>
<dbReference type="VEuPathDB" id="CryptoDB:cubi_03565"/>
<keyword evidence="2" id="KW-0732">Signal</keyword>
<comment type="caution">
    <text evidence="3">The sequence shown here is derived from an EMBL/GenBank/DDBJ whole genome shotgun (WGS) entry which is preliminary data.</text>
</comment>
<sequence>MYWIRWFIFLLTIYSSSINVETKPGISASHGKILISSANNQNDHNQIPSASNGINGRTFVHDKGLHVQPRIEPPVSPKLLCPKGYDLVDGNCLFSHIIPANIDCPDGFEVFKTNLSIECIKKNLVSAQLNCKNGASPKIFDNNAYCPTEIIENPSINCPSGTIQKDNECIVIESKPPTLKCSDGYSLDNDSNCKQVIESKPLLNCPPNTILEQTTMTCVTKVIVEPLEVCPPGAVPVKSRDLTDIKGLLNRITRNQDDKLRYLQEIPTLGSLDRYNNNNPSPGKTVSTNNLETQNKFFNNMNEQNYKNLENDGLNSKDKIINSGLGHTNDQIKSPSNISNQEKKSFNSGSNVYVSNIQEQLSEYKKPIGSNVAQADTFYQALYDSSRDLKNSGGIINESLIGDEVICLILQFTNPKVECPPGLSLTKEGICVHSDIFTPKKTCEGGIEPDSDNMCVIEKLLPAEVECPKGYTLEIVTGMCIKKEIEELVCPEGTILNKTSLKCESEPSCPEGFTLNNSTVTCENEKSEPPHQKCPEGTEYDESSSSCKVKDAQLPLIMCPEGYEQRGDDCVLDKRIPASYYCPSDYYQTNKNDCVKWYQDYLLQCPPFLELKEEVFAYRTDLIPPPAAGRGPVLPYMALGRNLQQISYENLDEFSEQRNMEFKRNVNRNGFGDHTNIGDGNHRKRYDYLSSTTPIVIKSSKVRGMVCFGWGKRYKMIVNCPEGTTLLNEKCIETRIMPPQFFCTKGYTFNEIDSTCLYEEKINPNIECPAYMNLMINKTGAPVCIGNRREPAEVSCPEGFEWLADTLNCQSQEFAQPRITCIKGYSIVKESTGTFCKRSDSIKPTPSCPPEYRYDNSNQICIYEVKLHEVRERDENLRNSITNIRTNLNL</sequence>
<reference evidence="3 4" key="1">
    <citation type="submission" date="2016-10" db="EMBL/GenBank/DDBJ databases">
        <title>Reductive evolution of mitochondrial metabolism and differential evolution of invasion-related proteins in Cryptosporidium.</title>
        <authorList>
            <person name="Liu S."/>
            <person name="Roellig D.M."/>
            <person name="Guo Y."/>
            <person name="Li N."/>
            <person name="Frace M.A."/>
            <person name="Tang K."/>
            <person name="Zhang L."/>
            <person name="Feng Y."/>
            <person name="Xiao L."/>
        </authorList>
    </citation>
    <scope>NUCLEOTIDE SEQUENCE [LARGE SCALE GENOMIC DNA]</scope>
    <source>
        <strain evidence="3">39726</strain>
    </source>
</reference>
<dbReference type="GeneID" id="39980357"/>
<dbReference type="SUPFAM" id="SSF57184">
    <property type="entry name" value="Growth factor receptor domain"/>
    <property type="match status" value="1"/>
</dbReference>
<evidence type="ECO:0000256" key="2">
    <source>
        <dbReference type="SAM" id="SignalP"/>
    </source>
</evidence>
<dbReference type="Proteomes" id="UP000186176">
    <property type="component" value="Unassembled WGS sequence"/>
</dbReference>
<evidence type="ECO:0000256" key="1">
    <source>
        <dbReference type="SAM" id="MobiDB-lite"/>
    </source>
</evidence>
<dbReference type="RefSeq" id="XP_028875022.1">
    <property type="nucleotide sequence ID" value="XM_029020578.1"/>
</dbReference>
<dbReference type="EMBL" id="LRBP01000014">
    <property type="protein sequence ID" value="OII73767.1"/>
    <property type="molecule type" value="Genomic_DNA"/>
</dbReference>
<dbReference type="OrthoDB" id="7250310at2759"/>
<dbReference type="InterPro" id="IPR009030">
    <property type="entry name" value="Growth_fac_rcpt_cys_sf"/>
</dbReference>
<feature type="signal peptide" evidence="2">
    <location>
        <begin position="1"/>
        <end position="22"/>
    </location>
</feature>
<gene>
    <name evidence="3" type="ORF">cubi_03565</name>
</gene>
<organism evidence="3 4">
    <name type="scientific">Cryptosporidium ubiquitum</name>
    <dbReference type="NCBI Taxonomy" id="857276"/>
    <lineage>
        <taxon>Eukaryota</taxon>
        <taxon>Sar</taxon>
        <taxon>Alveolata</taxon>
        <taxon>Apicomplexa</taxon>
        <taxon>Conoidasida</taxon>
        <taxon>Coccidia</taxon>
        <taxon>Eucoccidiorida</taxon>
        <taxon>Eimeriorina</taxon>
        <taxon>Cryptosporidiidae</taxon>
        <taxon>Cryptosporidium</taxon>
    </lineage>
</organism>
<name>A0A1J4MIB8_9CRYT</name>
<dbReference type="AlphaFoldDB" id="A0A1J4MIB8"/>
<evidence type="ECO:0000313" key="3">
    <source>
        <dbReference type="EMBL" id="OII73767.1"/>
    </source>
</evidence>
<keyword evidence="4" id="KW-1185">Reference proteome</keyword>
<feature type="chain" id="PRO_5012159017" evidence="2">
    <location>
        <begin position="23"/>
        <end position="890"/>
    </location>
</feature>
<protein>
    <submittedName>
        <fullName evidence="3">Oocyst wall protein 4</fullName>
    </submittedName>
</protein>
<accession>A0A1J4MIB8</accession>
<evidence type="ECO:0000313" key="4">
    <source>
        <dbReference type="Proteomes" id="UP000186176"/>
    </source>
</evidence>
<proteinExistence type="predicted"/>